<comment type="caution">
    <text evidence="1">The sequence shown here is derived from an EMBL/GenBank/DDBJ whole genome shotgun (WGS) entry which is preliminary data.</text>
</comment>
<reference evidence="1 2" key="1">
    <citation type="journal article" date="2021" name="BMC Genomics">
        <title>Datura genome reveals duplications of psychoactive alkaloid biosynthetic genes and high mutation rate following tissue culture.</title>
        <authorList>
            <person name="Rajewski A."/>
            <person name="Carter-House D."/>
            <person name="Stajich J."/>
            <person name="Litt A."/>
        </authorList>
    </citation>
    <scope>NUCLEOTIDE SEQUENCE [LARGE SCALE GENOMIC DNA]</scope>
    <source>
        <strain evidence="1">AR-01</strain>
    </source>
</reference>
<sequence length="124" mass="14565">MRRDLDDQFSLNVSYSEMKRVKRFVLEKLEGGYIDDFNKLEAYAQELRGTNPDTDVMINISKEALEQEKKKIFKNICMLSSFEKWLERRNSLELTDGEGLTFMSAMQKGLLDVVSRMLPKVHHR</sequence>
<keyword evidence="2" id="KW-1185">Reference proteome</keyword>
<proteinExistence type="predicted"/>
<evidence type="ECO:0000313" key="2">
    <source>
        <dbReference type="Proteomes" id="UP000823775"/>
    </source>
</evidence>
<gene>
    <name evidence="1" type="ORF">HAX54_040778</name>
</gene>
<organism evidence="1 2">
    <name type="scientific">Datura stramonium</name>
    <name type="common">Jimsonweed</name>
    <name type="synonym">Common thornapple</name>
    <dbReference type="NCBI Taxonomy" id="4076"/>
    <lineage>
        <taxon>Eukaryota</taxon>
        <taxon>Viridiplantae</taxon>
        <taxon>Streptophyta</taxon>
        <taxon>Embryophyta</taxon>
        <taxon>Tracheophyta</taxon>
        <taxon>Spermatophyta</taxon>
        <taxon>Magnoliopsida</taxon>
        <taxon>eudicotyledons</taxon>
        <taxon>Gunneridae</taxon>
        <taxon>Pentapetalae</taxon>
        <taxon>asterids</taxon>
        <taxon>lamiids</taxon>
        <taxon>Solanales</taxon>
        <taxon>Solanaceae</taxon>
        <taxon>Solanoideae</taxon>
        <taxon>Datureae</taxon>
        <taxon>Datura</taxon>
    </lineage>
</organism>
<dbReference type="Proteomes" id="UP000823775">
    <property type="component" value="Unassembled WGS sequence"/>
</dbReference>
<dbReference type="EMBL" id="JACEIK010000058">
    <property type="protein sequence ID" value="MCD7448334.1"/>
    <property type="molecule type" value="Genomic_DNA"/>
</dbReference>
<accession>A0ABS8RNX8</accession>
<protein>
    <submittedName>
        <fullName evidence="1">Uncharacterized protein</fullName>
    </submittedName>
</protein>
<evidence type="ECO:0000313" key="1">
    <source>
        <dbReference type="EMBL" id="MCD7448334.1"/>
    </source>
</evidence>
<name>A0ABS8RNX8_DATST</name>